<dbReference type="GeneID" id="108563768"/>
<accession>A0ABM1MTX7</accession>
<dbReference type="InterPro" id="IPR045875">
    <property type="entry name" value="NTF2"/>
</dbReference>
<dbReference type="InterPro" id="IPR032710">
    <property type="entry name" value="NTF2-like_dom_sf"/>
</dbReference>
<keyword evidence="1" id="KW-0963">Cytoplasm</keyword>
<reference evidence="4" key="1">
    <citation type="submission" date="2025-08" db="UniProtKB">
        <authorList>
            <consortium name="RefSeq"/>
        </authorList>
    </citation>
    <scope>IDENTIFICATION</scope>
    <source>
        <tissue evidence="4">Whole Larva</tissue>
    </source>
</reference>
<organism evidence="3 4">
    <name type="scientific">Nicrophorus vespilloides</name>
    <name type="common">Boreal carrion beetle</name>
    <dbReference type="NCBI Taxonomy" id="110193"/>
    <lineage>
        <taxon>Eukaryota</taxon>
        <taxon>Metazoa</taxon>
        <taxon>Ecdysozoa</taxon>
        <taxon>Arthropoda</taxon>
        <taxon>Hexapoda</taxon>
        <taxon>Insecta</taxon>
        <taxon>Pterygota</taxon>
        <taxon>Neoptera</taxon>
        <taxon>Endopterygota</taxon>
        <taxon>Coleoptera</taxon>
        <taxon>Polyphaga</taxon>
        <taxon>Staphyliniformia</taxon>
        <taxon>Silphidae</taxon>
        <taxon>Nicrophorinae</taxon>
        <taxon>Nicrophorus</taxon>
    </lineage>
</organism>
<feature type="domain" description="NTF2" evidence="2">
    <location>
        <begin position="15"/>
        <end position="130"/>
    </location>
</feature>
<protein>
    <recommendedName>
        <fullName evidence="1">NTF2-related export protein</fullName>
    </recommendedName>
</protein>
<keyword evidence="1" id="KW-0539">Nucleus</keyword>
<dbReference type="InterPro" id="IPR018222">
    <property type="entry name" value="Nuclear_transport_factor_2_euk"/>
</dbReference>
<name>A0ABM1MTX7_NICVS</name>
<gene>
    <name evidence="4" type="primary">LOC108563768</name>
</gene>
<dbReference type="Gene3D" id="3.10.450.50">
    <property type="match status" value="1"/>
</dbReference>
<evidence type="ECO:0000256" key="1">
    <source>
        <dbReference type="RuleBase" id="RU369002"/>
    </source>
</evidence>
<proteinExistence type="predicted"/>
<keyword evidence="3" id="KW-1185">Reference proteome</keyword>
<keyword evidence="1" id="KW-0653">Protein transport</keyword>
<dbReference type="Pfam" id="PF02136">
    <property type="entry name" value="NTF2"/>
    <property type="match status" value="1"/>
</dbReference>
<dbReference type="PROSITE" id="PS50177">
    <property type="entry name" value="NTF2_DOMAIN"/>
    <property type="match status" value="1"/>
</dbReference>
<dbReference type="Proteomes" id="UP000695000">
    <property type="component" value="Unplaced"/>
</dbReference>
<dbReference type="CDD" id="cd00780">
    <property type="entry name" value="NTF2"/>
    <property type="match status" value="1"/>
</dbReference>
<dbReference type="InterPro" id="IPR002075">
    <property type="entry name" value="NTF2_dom"/>
</dbReference>
<comment type="subcellular location">
    <subcellularLocation>
        <location evidence="1">Cytoplasm</location>
    </subcellularLocation>
    <subcellularLocation>
        <location evidence="1">Nucleus</location>
    </subcellularLocation>
</comment>
<dbReference type="SUPFAM" id="SSF54427">
    <property type="entry name" value="NTF2-like"/>
    <property type="match status" value="1"/>
</dbReference>
<sequence length="138" mass="15650">MDPNLKAKIDQACRTAEEFTKVYYESVDKKRHLISKLYLDTGLLTWNGNGITGCEPIQKFYIELPSTDHTVVTLDAQPVYDMAVNGQLTFLIQVSGHVKYQNKSAKTFQQSFVVTALGDKWKIVSDCFRLQEPLSAEK</sequence>
<keyword evidence="1" id="KW-0813">Transport</keyword>
<evidence type="ECO:0000259" key="2">
    <source>
        <dbReference type="PROSITE" id="PS50177"/>
    </source>
</evidence>
<comment type="function">
    <text evidence="1">Has a role in nuclear-cytoplasmic transport of proteins and mRNAs.</text>
</comment>
<evidence type="ECO:0000313" key="4">
    <source>
        <dbReference type="RefSeq" id="XP_017778027.1"/>
    </source>
</evidence>
<dbReference type="RefSeq" id="XP_017778027.1">
    <property type="nucleotide sequence ID" value="XM_017922538.1"/>
</dbReference>
<evidence type="ECO:0000313" key="3">
    <source>
        <dbReference type="Proteomes" id="UP000695000"/>
    </source>
</evidence>
<dbReference type="PANTHER" id="PTHR12612">
    <property type="entry name" value="NUCLEAR TRANSPORT FACTOR 2"/>
    <property type="match status" value="1"/>
</dbReference>